<sequence>MRAYLRGEVDAACIYRALAHSEGDRNVSEVFRRLATVEARHAEFWRARLERAGAPLKVRPGLRARFLAWVARRFGAAAVLPYLARIEVAESHGYDGEPDAVAAGMPKDEYGHARIVQAAAMEAGGLPGGTLSMIEGRRRHGGGNALRAAVLGANDGLVSNLSLVLGIVGAAAGERTIVLTGLAGLIAGACSMAMGEWLSVSSAREMALRQIETVATAIEQVPDIERQDLMVICRWKGLDDAASQRFVNKLFTVPEDALESVAREELGIDPSEPGGSPWVAAAASFGLFAFGALFPVVPFLFLGGPAAFATSVVLSGLALLGIGAATSLFTGRPVALSALRQLGIGAAAAALTYGLGHVVGASLG</sequence>
<dbReference type="InterPro" id="IPR009078">
    <property type="entry name" value="Ferritin-like_SF"/>
</dbReference>
<keyword evidence="4 5" id="KW-0472">Membrane</keyword>
<evidence type="ECO:0000256" key="5">
    <source>
        <dbReference type="SAM" id="Phobius"/>
    </source>
</evidence>
<feature type="transmembrane region" description="Helical" evidence="5">
    <location>
        <begin position="148"/>
        <end position="171"/>
    </location>
</feature>
<evidence type="ECO:0000313" key="6">
    <source>
        <dbReference type="EMBL" id="MBD1598803.1"/>
    </source>
</evidence>
<reference evidence="6 7" key="1">
    <citation type="journal article" date="2020" name="Insects">
        <title>Bacteria Belonging to Pseudomonas typographi sp. nov. from the Bark Beetle Ips typographus Have Genomic Potential to Aid in the Host Ecology.</title>
        <authorList>
            <person name="Peral-Aranega E."/>
            <person name="Saati-Santamaria Z."/>
            <person name="Kolarik M."/>
            <person name="Rivas R."/>
            <person name="Garcia-Fraile P."/>
        </authorList>
    </citation>
    <scope>NUCLEOTIDE SEQUENCE [LARGE SCALE GENOMIC DNA]</scope>
    <source>
        <strain evidence="6 7">CA3A</strain>
    </source>
</reference>
<dbReference type="EMBL" id="JAAOCA010000009">
    <property type="protein sequence ID" value="MBD1598803.1"/>
    <property type="molecule type" value="Genomic_DNA"/>
</dbReference>
<dbReference type="Proteomes" id="UP000805841">
    <property type="component" value="Unassembled WGS sequence"/>
</dbReference>
<feature type="transmembrane region" description="Helical" evidence="5">
    <location>
        <begin position="342"/>
        <end position="363"/>
    </location>
</feature>
<comment type="caution">
    <text evidence="6">The sequence shown here is derived from an EMBL/GenBank/DDBJ whole genome shotgun (WGS) entry which is preliminary data.</text>
</comment>
<dbReference type="PANTHER" id="PTHR31851">
    <property type="entry name" value="FE(2+)/MN(2+) TRANSPORTER PCL1"/>
    <property type="match status" value="1"/>
</dbReference>
<feature type="transmembrane region" description="Helical" evidence="5">
    <location>
        <begin position="307"/>
        <end position="330"/>
    </location>
</feature>
<keyword evidence="3 5" id="KW-1133">Transmembrane helix</keyword>
<dbReference type="Pfam" id="PF01988">
    <property type="entry name" value="VIT1"/>
    <property type="match status" value="1"/>
</dbReference>
<proteinExistence type="predicted"/>
<feature type="transmembrane region" description="Helical" evidence="5">
    <location>
        <begin position="177"/>
        <end position="200"/>
    </location>
</feature>
<evidence type="ECO:0000256" key="4">
    <source>
        <dbReference type="ARBA" id="ARBA00023136"/>
    </source>
</evidence>
<gene>
    <name evidence="6" type="ORF">HAQ05_08810</name>
</gene>
<evidence type="ECO:0000313" key="7">
    <source>
        <dbReference type="Proteomes" id="UP000805841"/>
    </source>
</evidence>
<keyword evidence="7" id="KW-1185">Reference proteome</keyword>
<protein>
    <submittedName>
        <fullName evidence="6">Rubrerythrin family protein</fullName>
    </submittedName>
</protein>
<accession>A0ABR7Z047</accession>
<comment type="subcellular location">
    <subcellularLocation>
        <location evidence="1">Endomembrane system</location>
        <topology evidence="1">Multi-pass membrane protein</topology>
    </subcellularLocation>
</comment>
<feature type="transmembrane region" description="Helical" evidence="5">
    <location>
        <begin position="278"/>
        <end position="301"/>
    </location>
</feature>
<organism evidence="6 7">
    <name type="scientific">Pseudomonas typographi</name>
    <dbReference type="NCBI Taxonomy" id="2715964"/>
    <lineage>
        <taxon>Bacteria</taxon>
        <taxon>Pseudomonadati</taxon>
        <taxon>Pseudomonadota</taxon>
        <taxon>Gammaproteobacteria</taxon>
        <taxon>Pseudomonadales</taxon>
        <taxon>Pseudomonadaceae</taxon>
        <taxon>Pseudomonas</taxon>
    </lineage>
</organism>
<evidence type="ECO:0000256" key="1">
    <source>
        <dbReference type="ARBA" id="ARBA00004127"/>
    </source>
</evidence>
<name>A0ABR7Z047_9PSED</name>
<dbReference type="InterPro" id="IPR008217">
    <property type="entry name" value="Ccc1_fam"/>
</dbReference>
<keyword evidence="2 5" id="KW-0812">Transmembrane</keyword>
<dbReference type="SUPFAM" id="SSF47240">
    <property type="entry name" value="Ferritin-like"/>
    <property type="match status" value="1"/>
</dbReference>
<evidence type="ECO:0000256" key="3">
    <source>
        <dbReference type="ARBA" id="ARBA00022989"/>
    </source>
</evidence>
<evidence type="ECO:0000256" key="2">
    <source>
        <dbReference type="ARBA" id="ARBA00022692"/>
    </source>
</evidence>